<dbReference type="Proteomes" id="UP001388406">
    <property type="component" value="Unassembled WGS sequence"/>
</dbReference>
<comment type="caution">
    <text evidence="1">The sequence shown here is derived from an EMBL/GenBank/DDBJ whole genome shotgun (WGS) entry which is preliminary data.</text>
</comment>
<sequence length="71" mass="7778">MGLRLDGNDDADRLLSAWVQEQWVASARGGAPCDAAWPMYGDEARIMVIDSPGGIDRIDDDPIVQLIHANR</sequence>
<reference evidence="1 2" key="1">
    <citation type="submission" date="2024-04" db="EMBL/GenBank/DDBJ databases">
        <title>Arthrobacter nanjingensis.</title>
        <authorList>
            <person name="Park M."/>
        </authorList>
    </citation>
    <scope>NUCLEOTIDE SEQUENCE [LARGE SCALE GENOMIC DNA]</scope>
    <source>
        <strain evidence="1 2">A33</strain>
    </source>
</reference>
<gene>
    <name evidence="1" type="ORF">AAC385_15980</name>
</gene>
<keyword evidence="2" id="KW-1185">Reference proteome</keyword>
<proteinExistence type="predicted"/>
<protein>
    <submittedName>
        <fullName evidence="1">Uncharacterized protein</fullName>
    </submittedName>
</protein>
<name>A0ABU9KNZ6_9MICC</name>
<evidence type="ECO:0000313" key="1">
    <source>
        <dbReference type="EMBL" id="MEL4082361.1"/>
    </source>
</evidence>
<accession>A0ABU9KNZ6</accession>
<evidence type="ECO:0000313" key="2">
    <source>
        <dbReference type="Proteomes" id="UP001388406"/>
    </source>
</evidence>
<dbReference type="EMBL" id="JBCAMI010000019">
    <property type="protein sequence ID" value="MEL4082361.1"/>
    <property type="molecule type" value="Genomic_DNA"/>
</dbReference>
<organism evidence="1 2">
    <name type="scientific">Arthrobacter nanjingensis</name>
    <dbReference type="NCBI Taxonomy" id="1387716"/>
    <lineage>
        <taxon>Bacteria</taxon>
        <taxon>Bacillati</taxon>
        <taxon>Actinomycetota</taxon>
        <taxon>Actinomycetes</taxon>
        <taxon>Micrococcales</taxon>
        <taxon>Micrococcaceae</taxon>
        <taxon>Arthrobacter</taxon>
    </lineage>
</organism>